<dbReference type="EMBL" id="AHCD03000032">
    <property type="protein sequence ID" value="KAF7787332.1"/>
    <property type="molecule type" value="Genomic_DNA"/>
</dbReference>
<comment type="caution">
    <text evidence="1">The sequence shown here is derived from an EMBL/GenBank/DDBJ whole genome shotgun (WGS) entry which is preliminary data.</text>
</comment>
<dbReference type="Proteomes" id="UP000016480">
    <property type="component" value="Unassembled WGS sequence"/>
</dbReference>
<name>A0A8T0CB93_9GAMM</name>
<organism evidence="1 2">
    <name type="scientific">Pseudoalteromonas rubra</name>
    <dbReference type="NCBI Taxonomy" id="43658"/>
    <lineage>
        <taxon>Bacteria</taxon>
        <taxon>Pseudomonadati</taxon>
        <taxon>Pseudomonadota</taxon>
        <taxon>Gammaproteobacteria</taxon>
        <taxon>Alteromonadales</taxon>
        <taxon>Pseudoalteromonadaceae</taxon>
        <taxon>Pseudoalteromonas</taxon>
    </lineage>
</organism>
<dbReference type="GeneID" id="61357417"/>
<dbReference type="AlphaFoldDB" id="A0A8T0CB93"/>
<dbReference type="RefSeq" id="WP_010385458.1">
    <property type="nucleotide sequence ID" value="NZ_AHCD03000032.1"/>
</dbReference>
<reference evidence="1 2" key="1">
    <citation type="journal article" date="2012" name="J. Bacteriol.">
        <title>Genome sequence of the cycloprodigiosin-producing bacterial strain Pseudoalteromonas rubra ATCC 29570(T).</title>
        <authorList>
            <person name="Xie B.B."/>
            <person name="Shu Y.L."/>
            <person name="Qin Q.L."/>
            <person name="Rong J.C."/>
            <person name="Zhang X.Y."/>
            <person name="Chen X.L."/>
            <person name="Zhou B.C."/>
            <person name="Zhang Y.Z."/>
        </authorList>
    </citation>
    <scope>NUCLEOTIDE SEQUENCE [LARGE SCALE GENOMIC DNA]</scope>
    <source>
        <strain evidence="1 2">DSM 6842</strain>
    </source>
</reference>
<protein>
    <submittedName>
        <fullName evidence="1">Uncharacterized protein</fullName>
    </submittedName>
</protein>
<sequence length="66" mass="7478">MPASDRFLERALFFIQFDAVMHVQFFFFMPEMSLSAGVDHLIEIVPGSNITDGKTVCLFQVDGDFT</sequence>
<evidence type="ECO:0000313" key="1">
    <source>
        <dbReference type="EMBL" id="KAF7787332.1"/>
    </source>
</evidence>
<accession>A0A8T0CB93</accession>
<proteinExistence type="predicted"/>
<gene>
    <name evidence="1" type="ORF">PRUB_a4534</name>
</gene>
<evidence type="ECO:0000313" key="2">
    <source>
        <dbReference type="Proteomes" id="UP000016480"/>
    </source>
</evidence>